<evidence type="ECO:0000313" key="2">
    <source>
        <dbReference type="EMBL" id="GIY16043.1"/>
    </source>
</evidence>
<protein>
    <submittedName>
        <fullName evidence="2">Uncharacterized protein</fullName>
    </submittedName>
</protein>
<reference evidence="2 3" key="1">
    <citation type="submission" date="2021-06" db="EMBL/GenBank/DDBJ databases">
        <title>Caerostris extrusa draft genome.</title>
        <authorList>
            <person name="Kono N."/>
            <person name="Arakawa K."/>
        </authorList>
    </citation>
    <scope>NUCLEOTIDE SEQUENCE [LARGE SCALE GENOMIC DNA]</scope>
</reference>
<proteinExistence type="predicted"/>
<dbReference type="AlphaFoldDB" id="A0AAV4R164"/>
<dbReference type="EMBL" id="BPLR01007322">
    <property type="protein sequence ID" value="GIY16043.1"/>
    <property type="molecule type" value="Genomic_DNA"/>
</dbReference>
<sequence length="147" mass="16912">MPSGGSEKRRRKMKSASFHSTRDIPKDGQGCAKQEKERALPADCLLPVLVYDAHGRRKHYFIEHLEARGNSGLRKNKRAEKCISPEKNRRKKCGVVGQKKRRRKMKSISFHSTWMSQRTGRDVPSRKKRRALPADCLLPVLFYDAHG</sequence>
<feature type="region of interest" description="Disordered" evidence="1">
    <location>
        <begin position="1"/>
        <end position="34"/>
    </location>
</feature>
<name>A0AAV4R164_CAEEX</name>
<organism evidence="2 3">
    <name type="scientific">Caerostris extrusa</name>
    <name type="common">Bark spider</name>
    <name type="synonym">Caerostris bankana</name>
    <dbReference type="NCBI Taxonomy" id="172846"/>
    <lineage>
        <taxon>Eukaryota</taxon>
        <taxon>Metazoa</taxon>
        <taxon>Ecdysozoa</taxon>
        <taxon>Arthropoda</taxon>
        <taxon>Chelicerata</taxon>
        <taxon>Arachnida</taxon>
        <taxon>Araneae</taxon>
        <taxon>Araneomorphae</taxon>
        <taxon>Entelegynae</taxon>
        <taxon>Araneoidea</taxon>
        <taxon>Araneidae</taxon>
        <taxon>Caerostris</taxon>
    </lineage>
</organism>
<evidence type="ECO:0000256" key="1">
    <source>
        <dbReference type="SAM" id="MobiDB-lite"/>
    </source>
</evidence>
<dbReference type="Proteomes" id="UP001054945">
    <property type="component" value="Unassembled WGS sequence"/>
</dbReference>
<gene>
    <name evidence="2" type="ORF">CEXT_108801</name>
</gene>
<accession>A0AAV4R164</accession>
<keyword evidence="3" id="KW-1185">Reference proteome</keyword>
<evidence type="ECO:0000313" key="3">
    <source>
        <dbReference type="Proteomes" id="UP001054945"/>
    </source>
</evidence>
<comment type="caution">
    <text evidence="2">The sequence shown here is derived from an EMBL/GenBank/DDBJ whole genome shotgun (WGS) entry which is preliminary data.</text>
</comment>